<dbReference type="EMBL" id="JBGMDY010000009">
    <property type="protein sequence ID" value="KAL2321765.1"/>
    <property type="molecule type" value="Genomic_DNA"/>
</dbReference>
<comment type="caution">
    <text evidence="1">The sequence shown here is derived from an EMBL/GenBank/DDBJ whole genome shotgun (WGS) entry which is preliminary data.</text>
</comment>
<organism evidence="1 2">
    <name type="scientific">Flemingia macrophylla</name>
    <dbReference type="NCBI Taxonomy" id="520843"/>
    <lineage>
        <taxon>Eukaryota</taxon>
        <taxon>Viridiplantae</taxon>
        <taxon>Streptophyta</taxon>
        <taxon>Embryophyta</taxon>
        <taxon>Tracheophyta</taxon>
        <taxon>Spermatophyta</taxon>
        <taxon>Magnoliopsida</taxon>
        <taxon>eudicotyledons</taxon>
        <taxon>Gunneridae</taxon>
        <taxon>Pentapetalae</taxon>
        <taxon>rosids</taxon>
        <taxon>fabids</taxon>
        <taxon>Fabales</taxon>
        <taxon>Fabaceae</taxon>
        <taxon>Papilionoideae</taxon>
        <taxon>50 kb inversion clade</taxon>
        <taxon>NPAAA clade</taxon>
        <taxon>indigoferoid/millettioid clade</taxon>
        <taxon>Phaseoleae</taxon>
        <taxon>Flemingia</taxon>
    </lineage>
</organism>
<reference evidence="1 2" key="1">
    <citation type="submission" date="2024-08" db="EMBL/GenBank/DDBJ databases">
        <title>Insights into the chromosomal genome structure of Flemingia macrophylla.</title>
        <authorList>
            <person name="Ding Y."/>
            <person name="Zhao Y."/>
            <person name="Bi W."/>
            <person name="Wu M."/>
            <person name="Zhao G."/>
            <person name="Gong Y."/>
            <person name="Li W."/>
            <person name="Zhang P."/>
        </authorList>
    </citation>
    <scope>NUCLEOTIDE SEQUENCE [LARGE SCALE GENOMIC DNA]</scope>
    <source>
        <strain evidence="1">DYQJB</strain>
        <tissue evidence="1">Leaf</tissue>
    </source>
</reference>
<protein>
    <submittedName>
        <fullName evidence="1">Uncharacterized protein</fullName>
    </submittedName>
</protein>
<sequence>MASIICILKKDEIQSRDQATPECHSQMSQKVYRFYYAYRYGEETCTEDLWPQTVYLLGIRIQKPEDKLQGMGSFLHSMPS</sequence>
<evidence type="ECO:0000313" key="2">
    <source>
        <dbReference type="Proteomes" id="UP001603857"/>
    </source>
</evidence>
<evidence type="ECO:0000313" key="1">
    <source>
        <dbReference type="EMBL" id="KAL2321765.1"/>
    </source>
</evidence>
<accession>A0ABD1LE09</accession>
<dbReference type="Proteomes" id="UP001603857">
    <property type="component" value="Unassembled WGS sequence"/>
</dbReference>
<dbReference type="AlphaFoldDB" id="A0ABD1LE09"/>
<keyword evidence="2" id="KW-1185">Reference proteome</keyword>
<proteinExistence type="predicted"/>
<gene>
    <name evidence="1" type="ORF">Fmac_026144</name>
</gene>
<name>A0ABD1LE09_9FABA</name>